<dbReference type="SMART" id="SM00271">
    <property type="entry name" value="DnaJ"/>
    <property type="match status" value="1"/>
</dbReference>
<dbReference type="PRINTS" id="PR00625">
    <property type="entry name" value="JDOMAIN"/>
</dbReference>
<dbReference type="InterPro" id="IPR001623">
    <property type="entry name" value="DnaJ_domain"/>
</dbReference>
<dbReference type="PANTHER" id="PTHR44137:SF32">
    <property type="entry name" value="DNAJ HEAT SHOCK AMINO-TERMINAL DOMAIN PROTEIN"/>
    <property type="match status" value="1"/>
</dbReference>
<dbReference type="Pfam" id="PF23551">
    <property type="entry name" value="Zn_ribbon_20"/>
    <property type="match status" value="1"/>
</dbReference>
<dbReference type="Gene3D" id="1.10.287.110">
    <property type="entry name" value="DnaJ domain"/>
    <property type="match status" value="1"/>
</dbReference>
<dbReference type="PROSITE" id="PS00636">
    <property type="entry name" value="DNAJ_1"/>
    <property type="match status" value="1"/>
</dbReference>
<sequence>MECNRDEAVRAKEIAEKKFLDKDIKAAKKFALKAQNLYPELEGISQLVRTFEVYISATEKINGEYNWYTVLGVTPLADDETVRKQYRKLALLLHPDKNKSVGAEGAFKLVSQAWSLLSDKSKRLEYDKKYCTTFQERSQTKNAGPPPTKQNGFYNFAKNAASKMKVPKGNSSKRDTLSCPAPSCKKEQRTFWTVCHRCKMQYEYLRMYLNKHLLCPNCLEAYFATEIEPPSAGFNISNPSNNNNLQQAPFFESNGSASTAQAANMVQQAFEKVRRERQKKQAATRREEVNRRKNHSSKRTIDGGSFGRCNAVKRRKGVEDCGMNKDTVNKVNCGVDVKQLLIEKVQGEIHQKLSERTSTSATKTTSAHKAYVNNIQNETADEKDNIVTNSARLDQNEPVKANSQIPLNKLNFGADMESIKQISIDVPDSDFYDFDRDKMVRCFRDRQVWAVYDSDDGMPRCYAMIRKVTSLNPFEVQISWLNSKANKWFDSGFSKACGVFGIGKHGIRTSTDSFSHKVKWTKGTDGTIRILPRKGDVWALYKNWSAEWDELTEDVVMHKYDMVEVLEDYDEELGVVVIPLVKVAGYKAIFHQLLSQREIERIPREEMSRFSHLVPSRFLTGQEGLNALKGCRELDPAATPLELLQIISVTKETESMKNEEEITEIVDLTDTDGNTNINKGKEIS</sequence>
<dbReference type="EMBL" id="OU503056">
    <property type="protein sequence ID" value="CAI9785070.1"/>
    <property type="molecule type" value="Genomic_DNA"/>
</dbReference>
<feature type="domain" description="J" evidence="2">
    <location>
        <begin position="65"/>
        <end position="122"/>
    </location>
</feature>
<feature type="region of interest" description="Disordered" evidence="1">
    <location>
        <begin position="275"/>
        <end position="306"/>
    </location>
</feature>
<dbReference type="SUPFAM" id="SSF46565">
    <property type="entry name" value="Chaperone J-domain"/>
    <property type="match status" value="1"/>
</dbReference>
<dbReference type="AlphaFoldDB" id="A0AAD2AGV0"/>
<dbReference type="Proteomes" id="UP000834106">
    <property type="component" value="Chromosome 21"/>
</dbReference>
<protein>
    <recommendedName>
        <fullName evidence="2">J domain-containing protein</fullName>
    </recommendedName>
</protein>
<evidence type="ECO:0000313" key="3">
    <source>
        <dbReference type="EMBL" id="CAI9785070.1"/>
    </source>
</evidence>
<proteinExistence type="predicted"/>
<evidence type="ECO:0000259" key="2">
    <source>
        <dbReference type="SMART" id="SM00271"/>
    </source>
</evidence>
<gene>
    <name evidence="3" type="ORF">FPE_LOCUS32500</name>
</gene>
<dbReference type="InterPro" id="IPR056988">
    <property type="entry name" value="Zn_ribbon_pln"/>
</dbReference>
<dbReference type="InterPro" id="IPR036869">
    <property type="entry name" value="J_dom_sf"/>
</dbReference>
<dbReference type="PANTHER" id="PTHR44137">
    <property type="entry name" value="BNAC03G44070D PROTEIN"/>
    <property type="match status" value="1"/>
</dbReference>
<dbReference type="Pfam" id="PF11926">
    <property type="entry name" value="DUF3444"/>
    <property type="match status" value="1"/>
</dbReference>
<name>A0AAD2AGV0_9LAMI</name>
<evidence type="ECO:0000256" key="1">
    <source>
        <dbReference type="SAM" id="MobiDB-lite"/>
    </source>
</evidence>
<evidence type="ECO:0000313" key="4">
    <source>
        <dbReference type="Proteomes" id="UP000834106"/>
    </source>
</evidence>
<accession>A0AAD2AGV0</accession>
<dbReference type="CDD" id="cd06257">
    <property type="entry name" value="DnaJ"/>
    <property type="match status" value="1"/>
</dbReference>
<keyword evidence="4" id="KW-1185">Reference proteome</keyword>
<dbReference type="InterPro" id="IPR018253">
    <property type="entry name" value="DnaJ_domain_CS"/>
</dbReference>
<reference evidence="3" key="1">
    <citation type="submission" date="2023-05" db="EMBL/GenBank/DDBJ databases">
        <authorList>
            <person name="Huff M."/>
        </authorList>
    </citation>
    <scope>NUCLEOTIDE SEQUENCE</scope>
</reference>
<dbReference type="Pfam" id="PF00226">
    <property type="entry name" value="DnaJ"/>
    <property type="match status" value="1"/>
</dbReference>
<organism evidence="3 4">
    <name type="scientific">Fraxinus pennsylvanica</name>
    <dbReference type="NCBI Taxonomy" id="56036"/>
    <lineage>
        <taxon>Eukaryota</taxon>
        <taxon>Viridiplantae</taxon>
        <taxon>Streptophyta</taxon>
        <taxon>Embryophyta</taxon>
        <taxon>Tracheophyta</taxon>
        <taxon>Spermatophyta</taxon>
        <taxon>Magnoliopsida</taxon>
        <taxon>eudicotyledons</taxon>
        <taxon>Gunneridae</taxon>
        <taxon>Pentapetalae</taxon>
        <taxon>asterids</taxon>
        <taxon>lamiids</taxon>
        <taxon>Lamiales</taxon>
        <taxon>Oleaceae</taxon>
        <taxon>Oleeae</taxon>
        <taxon>Fraxinus</taxon>
    </lineage>
</organism>
<dbReference type="InterPro" id="IPR024593">
    <property type="entry name" value="DUF3444"/>
</dbReference>